<comment type="function">
    <text evidence="10">Catalyzes the degradation of hydrogen peroxide (H(2)O(2)) generated by peroxisomal oxidases to water and oxygen, thereby protecting cells from the toxic effects of hydrogen peroxide.</text>
</comment>
<keyword evidence="4 8" id="KW-0479">Metal-binding</keyword>
<accession>A0A9P0EDF9</accession>
<dbReference type="PROSITE" id="PS00438">
    <property type="entry name" value="CATALASE_2"/>
    <property type="match status" value="1"/>
</dbReference>
<dbReference type="PANTHER" id="PTHR11465:SF9">
    <property type="entry name" value="CATALASE"/>
    <property type="match status" value="1"/>
</dbReference>
<dbReference type="GO" id="GO:0042744">
    <property type="term" value="P:hydrogen peroxide catabolic process"/>
    <property type="evidence" value="ECO:0007669"/>
    <property type="project" value="UniProtKB-KW"/>
</dbReference>
<sequence>MGWRVLLFSCLLASLSTHVRCQVALDLMGFGPDNPASLQLVMFAQNNPFPPNYTTSSGIPVSDPGTVMTAGPNGPMLVQDTSFFNELQHFDRERIPERVVHAKGTGAMGSFTVTNTEITNFSGASLFNQVGKTTPIFIRFSQVAGESGSADTVRDARGFAIKFYTEEGNWDLVGLNMPVFWIRDPLLFPSFVHSQKRNPVTHLRDWNMYWDFLSLMPETTLMSMFVHSDLGIPQNYRMMNGFGPNTFSLVNNQGEYVFCKFHMVSNQGIANMDPSTATQVAGADPDYYIRDLFNSISLGNFPSWNLSVQVMTPSQAKNFAWNPFDATKLWPLTEYPLIPVGIITLDENPDNYFDRVEQVGFDPQRLIPGIETSPDKLLQGRLFSYTDTHMHRLGVNNELIKVNAPLQTAKVANRQRDGAARTDNNQDGSPNYYPNSFNGPIANPRGKQAAYQVSGMVAAYDTSNEDNFSQATWFWNQLTSDERSRLVSNIAGTLGLAAPFIQERAVNNYLQVSDDFGNALAASLGINPASK</sequence>
<evidence type="ECO:0000256" key="7">
    <source>
        <dbReference type="ARBA" id="ARBA00023324"/>
    </source>
</evidence>
<dbReference type="GO" id="GO:0004096">
    <property type="term" value="F:catalase activity"/>
    <property type="evidence" value="ECO:0007669"/>
    <property type="project" value="UniProtKB-EC"/>
</dbReference>
<evidence type="ECO:0000256" key="12">
    <source>
        <dbReference type="SAM" id="SignalP"/>
    </source>
</evidence>
<evidence type="ECO:0000256" key="3">
    <source>
        <dbReference type="ARBA" id="ARBA00022617"/>
    </source>
</evidence>
<dbReference type="GO" id="GO:0005777">
    <property type="term" value="C:peroxisome"/>
    <property type="evidence" value="ECO:0007669"/>
    <property type="project" value="TreeGrafter"/>
</dbReference>
<comment type="cofactor">
    <cofactor evidence="8">
        <name>heme</name>
        <dbReference type="ChEBI" id="CHEBI:30413"/>
    </cofactor>
</comment>
<dbReference type="PANTHER" id="PTHR11465">
    <property type="entry name" value="CATALASE"/>
    <property type="match status" value="1"/>
</dbReference>
<dbReference type="InterPro" id="IPR024711">
    <property type="entry name" value="Catalase_clade1/3"/>
</dbReference>
<evidence type="ECO:0000259" key="13">
    <source>
        <dbReference type="SMART" id="SM01060"/>
    </source>
</evidence>
<dbReference type="Pfam" id="PF06628">
    <property type="entry name" value="Catalase-rel"/>
    <property type="match status" value="1"/>
</dbReference>
<dbReference type="GO" id="GO:0042542">
    <property type="term" value="P:response to hydrogen peroxide"/>
    <property type="evidence" value="ECO:0007669"/>
    <property type="project" value="TreeGrafter"/>
</dbReference>
<dbReference type="Proteomes" id="UP001152798">
    <property type="component" value="Chromosome 3"/>
</dbReference>
<feature type="compositionally biased region" description="Polar residues" evidence="11">
    <location>
        <begin position="422"/>
        <end position="432"/>
    </location>
</feature>
<keyword evidence="15" id="KW-1185">Reference proteome</keyword>
<dbReference type="OrthoDB" id="6880011at2759"/>
<gene>
    <name evidence="14" type="ORF">NEZAVI_LOCUS4966</name>
</gene>
<comment type="similarity">
    <text evidence="1 9">Belongs to the catalase family.</text>
</comment>
<dbReference type="SUPFAM" id="SSF56634">
    <property type="entry name" value="Heme-dependent catalase-like"/>
    <property type="match status" value="1"/>
</dbReference>
<dbReference type="InterPro" id="IPR002226">
    <property type="entry name" value="Catalase_haem_BS"/>
</dbReference>
<dbReference type="PRINTS" id="PR00067">
    <property type="entry name" value="CATALASE"/>
</dbReference>
<keyword evidence="3 8" id="KW-0349">Heme</keyword>
<evidence type="ECO:0000313" key="15">
    <source>
        <dbReference type="Proteomes" id="UP001152798"/>
    </source>
</evidence>
<evidence type="ECO:0000256" key="9">
    <source>
        <dbReference type="RuleBase" id="RU000498"/>
    </source>
</evidence>
<dbReference type="PROSITE" id="PS00437">
    <property type="entry name" value="CATALASE_1"/>
    <property type="match status" value="1"/>
</dbReference>
<evidence type="ECO:0000256" key="1">
    <source>
        <dbReference type="ARBA" id="ARBA00005329"/>
    </source>
</evidence>
<feature type="binding site" description="axial binding residue" evidence="8">
    <location>
        <position position="385"/>
    </location>
    <ligand>
        <name>heme</name>
        <dbReference type="ChEBI" id="CHEBI:30413"/>
    </ligand>
    <ligandPart>
        <name>Fe</name>
        <dbReference type="ChEBI" id="CHEBI:18248"/>
    </ligandPart>
</feature>
<dbReference type="SMART" id="SM01060">
    <property type="entry name" value="Catalase"/>
    <property type="match status" value="1"/>
</dbReference>
<reference evidence="14" key="1">
    <citation type="submission" date="2022-01" db="EMBL/GenBank/DDBJ databases">
        <authorList>
            <person name="King R."/>
        </authorList>
    </citation>
    <scope>NUCLEOTIDE SEQUENCE</scope>
</reference>
<feature type="signal peptide" evidence="12">
    <location>
        <begin position="1"/>
        <end position="21"/>
    </location>
</feature>
<dbReference type="InterPro" id="IPR010582">
    <property type="entry name" value="Catalase_immune_responsive"/>
</dbReference>
<feature type="domain" description="Catalase core" evidence="13">
    <location>
        <begin position="54"/>
        <end position="441"/>
    </location>
</feature>
<protein>
    <recommendedName>
        <fullName evidence="9">Catalase</fullName>
        <ecNumber evidence="9">1.11.1.6</ecNumber>
    </recommendedName>
</protein>
<feature type="chain" id="PRO_5040182576" description="Catalase" evidence="12">
    <location>
        <begin position="22"/>
        <end position="531"/>
    </location>
</feature>
<dbReference type="InterPro" id="IPR011614">
    <property type="entry name" value="Catalase_core"/>
</dbReference>
<evidence type="ECO:0000313" key="14">
    <source>
        <dbReference type="EMBL" id="CAH1394465.1"/>
    </source>
</evidence>
<dbReference type="AlphaFoldDB" id="A0A9P0EDF9"/>
<keyword evidence="5 9" id="KW-0560">Oxidoreductase</keyword>
<evidence type="ECO:0000256" key="6">
    <source>
        <dbReference type="ARBA" id="ARBA00023004"/>
    </source>
</evidence>
<organism evidence="14 15">
    <name type="scientific">Nezara viridula</name>
    <name type="common">Southern green stink bug</name>
    <name type="synonym">Cimex viridulus</name>
    <dbReference type="NCBI Taxonomy" id="85310"/>
    <lineage>
        <taxon>Eukaryota</taxon>
        <taxon>Metazoa</taxon>
        <taxon>Ecdysozoa</taxon>
        <taxon>Arthropoda</taxon>
        <taxon>Hexapoda</taxon>
        <taxon>Insecta</taxon>
        <taxon>Pterygota</taxon>
        <taxon>Neoptera</taxon>
        <taxon>Paraneoptera</taxon>
        <taxon>Hemiptera</taxon>
        <taxon>Heteroptera</taxon>
        <taxon>Panheteroptera</taxon>
        <taxon>Pentatomomorpha</taxon>
        <taxon>Pentatomoidea</taxon>
        <taxon>Pentatomidae</taxon>
        <taxon>Pentatominae</taxon>
        <taxon>Nezara</taxon>
    </lineage>
</organism>
<dbReference type="Pfam" id="PF00199">
    <property type="entry name" value="Catalase"/>
    <property type="match status" value="1"/>
</dbReference>
<evidence type="ECO:0000256" key="8">
    <source>
        <dbReference type="PIRSR" id="PIRSR038928-2"/>
    </source>
</evidence>
<dbReference type="PIRSF" id="PIRSF038928">
    <property type="entry name" value="Catalase_clade1-3"/>
    <property type="match status" value="1"/>
</dbReference>
<dbReference type="GO" id="GO:0046872">
    <property type="term" value="F:metal ion binding"/>
    <property type="evidence" value="ECO:0007669"/>
    <property type="project" value="UniProtKB-KW"/>
</dbReference>
<evidence type="ECO:0000256" key="11">
    <source>
        <dbReference type="SAM" id="MobiDB-lite"/>
    </source>
</evidence>
<dbReference type="Gene3D" id="2.40.180.10">
    <property type="entry name" value="Catalase core domain"/>
    <property type="match status" value="1"/>
</dbReference>
<evidence type="ECO:0000256" key="2">
    <source>
        <dbReference type="ARBA" id="ARBA00022559"/>
    </source>
</evidence>
<dbReference type="InterPro" id="IPR020835">
    <property type="entry name" value="Catalase_sf"/>
</dbReference>
<evidence type="ECO:0000256" key="5">
    <source>
        <dbReference type="ARBA" id="ARBA00023002"/>
    </source>
</evidence>
<keyword evidence="7 9" id="KW-0376">Hydrogen peroxide</keyword>
<dbReference type="PROSITE" id="PS51402">
    <property type="entry name" value="CATALASE_3"/>
    <property type="match status" value="1"/>
</dbReference>
<keyword evidence="2 9" id="KW-0575">Peroxidase</keyword>
<comment type="catalytic activity">
    <reaction evidence="9">
        <text>2 H2O2 = O2 + 2 H2O</text>
        <dbReference type="Rhea" id="RHEA:20309"/>
        <dbReference type="ChEBI" id="CHEBI:15377"/>
        <dbReference type="ChEBI" id="CHEBI:15379"/>
        <dbReference type="ChEBI" id="CHEBI:16240"/>
        <dbReference type="EC" id="1.11.1.6"/>
    </reaction>
</comment>
<dbReference type="FunFam" id="2.40.180.10:FF:000001">
    <property type="entry name" value="Catalase"/>
    <property type="match status" value="1"/>
</dbReference>
<evidence type="ECO:0000256" key="4">
    <source>
        <dbReference type="ARBA" id="ARBA00022723"/>
    </source>
</evidence>
<proteinExistence type="inferred from homology"/>
<dbReference type="EMBL" id="OV725079">
    <property type="protein sequence ID" value="CAH1394465.1"/>
    <property type="molecule type" value="Genomic_DNA"/>
</dbReference>
<dbReference type="GO" id="GO:0005739">
    <property type="term" value="C:mitochondrion"/>
    <property type="evidence" value="ECO:0007669"/>
    <property type="project" value="TreeGrafter"/>
</dbReference>
<keyword evidence="6 8" id="KW-0408">Iron</keyword>
<dbReference type="GO" id="GO:0020037">
    <property type="term" value="F:heme binding"/>
    <property type="evidence" value="ECO:0007669"/>
    <property type="project" value="InterPro"/>
</dbReference>
<dbReference type="InterPro" id="IPR024708">
    <property type="entry name" value="Catalase_AS"/>
</dbReference>
<dbReference type="EC" id="1.11.1.6" evidence="9"/>
<name>A0A9P0EDF9_NEZVI</name>
<evidence type="ECO:0000256" key="10">
    <source>
        <dbReference type="RuleBase" id="RU004142"/>
    </source>
</evidence>
<feature type="region of interest" description="Disordered" evidence="11">
    <location>
        <begin position="412"/>
        <end position="432"/>
    </location>
</feature>
<keyword evidence="12" id="KW-0732">Signal</keyword>
<dbReference type="InterPro" id="IPR018028">
    <property type="entry name" value="Catalase"/>
</dbReference>